<keyword evidence="6 12" id="KW-0547">Nucleotide-binding</keyword>
<keyword evidence="7" id="KW-0418">Kinase</keyword>
<dbReference type="CDD" id="cd12195">
    <property type="entry name" value="CIPK_C"/>
    <property type="match status" value="1"/>
</dbReference>
<dbReference type="EC" id="2.7.11.1" evidence="3"/>
<dbReference type="FunFam" id="3.30.310.80:FF:000005">
    <property type="entry name" value="Non-specific serine/threonine protein kinase"/>
    <property type="match status" value="1"/>
</dbReference>
<keyword evidence="16" id="KW-1185">Reference proteome</keyword>
<gene>
    <name evidence="15" type="ORF">SSX86_013067</name>
</gene>
<dbReference type="FunFam" id="3.30.200.20:FF:000096">
    <property type="entry name" value="Non-specific serine/threonine protein kinase"/>
    <property type="match status" value="1"/>
</dbReference>
<dbReference type="InterPro" id="IPR004041">
    <property type="entry name" value="NAF_dom"/>
</dbReference>
<dbReference type="EMBL" id="JBCNJP010000014">
    <property type="protein sequence ID" value="KAK9068951.1"/>
    <property type="molecule type" value="Genomic_DNA"/>
</dbReference>
<feature type="domain" description="Protein kinase" evidence="13">
    <location>
        <begin position="12"/>
        <end position="266"/>
    </location>
</feature>
<evidence type="ECO:0000256" key="6">
    <source>
        <dbReference type="ARBA" id="ARBA00022741"/>
    </source>
</evidence>
<feature type="binding site" evidence="12">
    <location>
        <position position="41"/>
    </location>
    <ligand>
        <name>ATP</name>
        <dbReference type="ChEBI" id="CHEBI:30616"/>
    </ligand>
</feature>
<dbReference type="Gene3D" id="3.30.200.20">
    <property type="entry name" value="Phosphorylase Kinase, domain 1"/>
    <property type="match status" value="1"/>
</dbReference>
<dbReference type="InterPro" id="IPR000719">
    <property type="entry name" value="Prot_kinase_dom"/>
</dbReference>
<dbReference type="Gene3D" id="3.30.310.80">
    <property type="entry name" value="Kinase associated domain 1, KA1"/>
    <property type="match status" value="1"/>
</dbReference>
<comment type="cofactor">
    <cofactor evidence="1">
        <name>Mn(2+)</name>
        <dbReference type="ChEBI" id="CHEBI:29035"/>
    </cofactor>
</comment>
<evidence type="ECO:0000256" key="9">
    <source>
        <dbReference type="ARBA" id="ARBA00023211"/>
    </source>
</evidence>
<dbReference type="PANTHER" id="PTHR43895">
    <property type="entry name" value="CALCIUM/CALMODULIN-DEPENDENT PROTEIN KINASE KINASE-RELATED"/>
    <property type="match status" value="1"/>
</dbReference>
<evidence type="ECO:0000256" key="10">
    <source>
        <dbReference type="ARBA" id="ARBA00047899"/>
    </source>
</evidence>
<feature type="domain" description="NAF" evidence="14">
    <location>
        <begin position="297"/>
        <end position="321"/>
    </location>
</feature>
<dbReference type="InterPro" id="IPR011009">
    <property type="entry name" value="Kinase-like_dom_sf"/>
</dbReference>
<accession>A0AAP0D5E9</accession>
<keyword evidence="4" id="KW-0723">Serine/threonine-protein kinase</keyword>
<dbReference type="PROSITE" id="PS50816">
    <property type="entry name" value="NAF"/>
    <property type="match status" value="1"/>
</dbReference>
<evidence type="ECO:0000313" key="16">
    <source>
        <dbReference type="Proteomes" id="UP001408789"/>
    </source>
</evidence>
<comment type="caution">
    <text evidence="15">The sequence shown here is derived from an EMBL/GenBank/DDBJ whole genome shotgun (WGS) entry which is preliminary data.</text>
</comment>
<dbReference type="PROSITE" id="PS50011">
    <property type="entry name" value="PROTEIN_KINASE_DOM"/>
    <property type="match status" value="1"/>
</dbReference>
<dbReference type="GO" id="GO:0004674">
    <property type="term" value="F:protein serine/threonine kinase activity"/>
    <property type="evidence" value="ECO:0007669"/>
    <property type="project" value="UniProtKB-KW"/>
</dbReference>
<evidence type="ECO:0000256" key="2">
    <source>
        <dbReference type="ARBA" id="ARBA00006234"/>
    </source>
</evidence>
<dbReference type="GO" id="GO:0005524">
    <property type="term" value="F:ATP binding"/>
    <property type="evidence" value="ECO:0007669"/>
    <property type="project" value="UniProtKB-UniRule"/>
</dbReference>
<evidence type="ECO:0000256" key="11">
    <source>
        <dbReference type="ARBA" id="ARBA00048679"/>
    </source>
</evidence>
<dbReference type="GO" id="GO:0007165">
    <property type="term" value="P:signal transduction"/>
    <property type="evidence" value="ECO:0007669"/>
    <property type="project" value="InterPro"/>
</dbReference>
<comment type="similarity">
    <text evidence="2">Belongs to the protein kinase superfamily. CAMK Ser/Thr protein kinase family. SNF1 subfamily.</text>
</comment>
<dbReference type="Pfam" id="PF00069">
    <property type="entry name" value="Pkinase"/>
    <property type="match status" value="1"/>
</dbReference>
<dbReference type="PANTHER" id="PTHR43895:SF161">
    <property type="entry name" value="NON-SPECIFIC SERINE_THREONINE PROTEIN KINASE"/>
    <property type="match status" value="1"/>
</dbReference>
<sequence>MDTQGDVLMQRYEIGKLLGHGNFAKVYHGRNVTTGMSVAIKVINKNKVLKAGMMTHIKREIAVMRLVKHPNIVQLYEVMASKTKIYFILEYVKGGELFDKLAKGKLKVEVARKYFAQLVSAIGYCHNRGAYHRDLKPENLLLDDEGNLKVSDFGLSALVETKRQDGLLHTCCGSPAYVAPEIIDQKGYDGAKADIWSCGVVLFVLLAGFLPFHDSNLIEMYRKITSARFRFPSSFPVEAKSLVSRMLDPNPVTRISITGIIEHPWFTTGSVSDPLTKSETVVSSSGYRLEQQQQTVPSGVNCNAFDIISLSRGLNLSGLFNESCENEEEVRFMLKKSASIIISKLEEIAMSLKMRVVKNNEVFLQMESLTQGKNGYLVICFEVFEIMPNVHLIEAGLVGGDKFEFREVMNEHIKPTLSV</sequence>
<evidence type="ECO:0000256" key="4">
    <source>
        <dbReference type="ARBA" id="ARBA00022527"/>
    </source>
</evidence>
<evidence type="ECO:0000256" key="12">
    <source>
        <dbReference type="PROSITE-ProRule" id="PRU10141"/>
    </source>
</evidence>
<comment type="catalytic activity">
    <reaction evidence="10">
        <text>L-threonyl-[protein] + ATP = O-phospho-L-threonyl-[protein] + ADP + H(+)</text>
        <dbReference type="Rhea" id="RHEA:46608"/>
        <dbReference type="Rhea" id="RHEA-COMP:11060"/>
        <dbReference type="Rhea" id="RHEA-COMP:11605"/>
        <dbReference type="ChEBI" id="CHEBI:15378"/>
        <dbReference type="ChEBI" id="CHEBI:30013"/>
        <dbReference type="ChEBI" id="CHEBI:30616"/>
        <dbReference type="ChEBI" id="CHEBI:61977"/>
        <dbReference type="ChEBI" id="CHEBI:456216"/>
        <dbReference type="EC" id="2.7.11.1"/>
    </reaction>
</comment>
<protein>
    <recommendedName>
        <fullName evidence="3">non-specific serine/threonine protein kinase</fullName>
        <ecNumber evidence="3">2.7.11.1</ecNumber>
    </recommendedName>
</protein>
<evidence type="ECO:0000256" key="8">
    <source>
        <dbReference type="ARBA" id="ARBA00022840"/>
    </source>
</evidence>
<keyword evidence="9" id="KW-0464">Manganese</keyword>
<evidence type="ECO:0000256" key="5">
    <source>
        <dbReference type="ARBA" id="ARBA00022679"/>
    </source>
</evidence>
<dbReference type="FunFam" id="1.10.510.10:FF:000279">
    <property type="entry name" value="Non-specific serine/threonine protein kinase"/>
    <property type="match status" value="1"/>
</dbReference>
<dbReference type="PROSITE" id="PS00107">
    <property type="entry name" value="PROTEIN_KINASE_ATP"/>
    <property type="match status" value="1"/>
</dbReference>
<evidence type="ECO:0000256" key="1">
    <source>
        <dbReference type="ARBA" id="ARBA00001936"/>
    </source>
</evidence>
<keyword evidence="8 12" id="KW-0067">ATP-binding</keyword>
<dbReference type="SUPFAM" id="SSF56112">
    <property type="entry name" value="Protein kinase-like (PK-like)"/>
    <property type="match status" value="1"/>
</dbReference>
<dbReference type="Pfam" id="PF03822">
    <property type="entry name" value="NAF"/>
    <property type="match status" value="1"/>
</dbReference>
<evidence type="ECO:0000313" key="15">
    <source>
        <dbReference type="EMBL" id="KAK9068951.1"/>
    </source>
</evidence>
<dbReference type="InterPro" id="IPR017441">
    <property type="entry name" value="Protein_kinase_ATP_BS"/>
</dbReference>
<dbReference type="Gene3D" id="1.10.510.10">
    <property type="entry name" value="Transferase(Phosphotransferase) domain 1"/>
    <property type="match status" value="1"/>
</dbReference>
<proteinExistence type="inferred from homology"/>
<dbReference type="AlphaFoldDB" id="A0AAP0D5E9"/>
<dbReference type="SMART" id="SM00220">
    <property type="entry name" value="S_TKc"/>
    <property type="match status" value="1"/>
</dbReference>
<evidence type="ECO:0000259" key="13">
    <source>
        <dbReference type="PROSITE" id="PS50011"/>
    </source>
</evidence>
<evidence type="ECO:0000256" key="3">
    <source>
        <dbReference type="ARBA" id="ARBA00012513"/>
    </source>
</evidence>
<name>A0AAP0D5E9_9ASTR</name>
<comment type="catalytic activity">
    <reaction evidence="11">
        <text>L-seryl-[protein] + ATP = O-phospho-L-seryl-[protein] + ADP + H(+)</text>
        <dbReference type="Rhea" id="RHEA:17989"/>
        <dbReference type="Rhea" id="RHEA-COMP:9863"/>
        <dbReference type="Rhea" id="RHEA-COMP:11604"/>
        <dbReference type="ChEBI" id="CHEBI:15378"/>
        <dbReference type="ChEBI" id="CHEBI:29999"/>
        <dbReference type="ChEBI" id="CHEBI:30616"/>
        <dbReference type="ChEBI" id="CHEBI:83421"/>
        <dbReference type="ChEBI" id="CHEBI:456216"/>
        <dbReference type="EC" id="2.7.11.1"/>
    </reaction>
</comment>
<dbReference type="InterPro" id="IPR018451">
    <property type="entry name" value="NAF/FISL_domain"/>
</dbReference>
<dbReference type="Proteomes" id="UP001408789">
    <property type="component" value="Unassembled WGS sequence"/>
</dbReference>
<keyword evidence="5" id="KW-0808">Transferase</keyword>
<organism evidence="15 16">
    <name type="scientific">Deinandra increscens subsp. villosa</name>
    <dbReference type="NCBI Taxonomy" id="3103831"/>
    <lineage>
        <taxon>Eukaryota</taxon>
        <taxon>Viridiplantae</taxon>
        <taxon>Streptophyta</taxon>
        <taxon>Embryophyta</taxon>
        <taxon>Tracheophyta</taxon>
        <taxon>Spermatophyta</taxon>
        <taxon>Magnoliopsida</taxon>
        <taxon>eudicotyledons</taxon>
        <taxon>Gunneridae</taxon>
        <taxon>Pentapetalae</taxon>
        <taxon>asterids</taxon>
        <taxon>campanulids</taxon>
        <taxon>Asterales</taxon>
        <taxon>Asteraceae</taxon>
        <taxon>Asteroideae</taxon>
        <taxon>Heliantheae alliance</taxon>
        <taxon>Madieae</taxon>
        <taxon>Madiinae</taxon>
        <taxon>Deinandra</taxon>
    </lineage>
</organism>
<evidence type="ECO:0000259" key="14">
    <source>
        <dbReference type="PROSITE" id="PS50816"/>
    </source>
</evidence>
<reference evidence="15 16" key="1">
    <citation type="submission" date="2024-04" db="EMBL/GenBank/DDBJ databases">
        <title>The reference genome of an endangered Asteraceae, Deinandra increscens subsp. villosa, native to the Central Coast of California.</title>
        <authorList>
            <person name="Guilliams M."/>
            <person name="Hasenstab-Lehman K."/>
            <person name="Meyer R."/>
            <person name="Mcevoy S."/>
        </authorList>
    </citation>
    <scope>NUCLEOTIDE SEQUENCE [LARGE SCALE GENOMIC DNA]</scope>
    <source>
        <tissue evidence="15">Leaf</tissue>
    </source>
</reference>
<evidence type="ECO:0000256" key="7">
    <source>
        <dbReference type="ARBA" id="ARBA00022777"/>
    </source>
</evidence>